<protein>
    <recommendedName>
        <fullName evidence="4">Secreted protein</fullName>
    </recommendedName>
</protein>
<evidence type="ECO:0008006" key="4">
    <source>
        <dbReference type="Google" id="ProtNLM"/>
    </source>
</evidence>
<name>A0AA39NP89_ARMTA</name>
<evidence type="ECO:0000256" key="1">
    <source>
        <dbReference type="SAM" id="SignalP"/>
    </source>
</evidence>
<feature type="chain" id="PRO_5041342192" description="Secreted protein" evidence="1">
    <location>
        <begin position="24"/>
        <end position="74"/>
    </location>
</feature>
<sequence length="74" mass="9092">MHRPGSLLLSLQFFLAALQCSLRLFHRYRDNGQLHYNYVFNPEYLWLRWYQSVIVLQSAFPRFTQSYFNLFRVL</sequence>
<comment type="caution">
    <text evidence="2">The sequence shown here is derived from an EMBL/GenBank/DDBJ whole genome shotgun (WGS) entry which is preliminary data.</text>
</comment>
<feature type="signal peptide" evidence="1">
    <location>
        <begin position="1"/>
        <end position="23"/>
    </location>
</feature>
<evidence type="ECO:0000313" key="2">
    <source>
        <dbReference type="EMBL" id="KAK0469129.1"/>
    </source>
</evidence>
<dbReference type="AlphaFoldDB" id="A0AA39NP89"/>
<keyword evidence="1" id="KW-0732">Signal</keyword>
<proteinExistence type="predicted"/>
<organism evidence="2 3">
    <name type="scientific">Armillaria tabescens</name>
    <name type="common">Ringless honey mushroom</name>
    <name type="synonym">Agaricus tabescens</name>
    <dbReference type="NCBI Taxonomy" id="1929756"/>
    <lineage>
        <taxon>Eukaryota</taxon>
        <taxon>Fungi</taxon>
        <taxon>Dikarya</taxon>
        <taxon>Basidiomycota</taxon>
        <taxon>Agaricomycotina</taxon>
        <taxon>Agaricomycetes</taxon>
        <taxon>Agaricomycetidae</taxon>
        <taxon>Agaricales</taxon>
        <taxon>Marasmiineae</taxon>
        <taxon>Physalacriaceae</taxon>
        <taxon>Desarmillaria</taxon>
    </lineage>
</organism>
<gene>
    <name evidence="2" type="ORF">EV420DRAFT_1492658</name>
</gene>
<dbReference type="RefSeq" id="XP_060338922.1">
    <property type="nucleotide sequence ID" value="XM_060470748.1"/>
</dbReference>
<dbReference type="GeneID" id="85354296"/>
<accession>A0AA39NP89</accession>
<reference evidence="2" key="1">
    <citation type="submission" date="2023-06" db="EMBL/GenBank/DDBJ databases">
        <authorList>
            <consortium name="Lawrence Berkeley National Laboratory"/>
            <person name="Ahrendt S."/>
            <person name="Sahu N."/>
            <person name="Indic B."/>
            <person name="Wong-Bajracharya J."/>
            <person name="Merenyi Z."/>
            <person name="Ke H.-M."/>
            <person name="Monk M."/>
            <person name="Kocsube S."/>
            <person name="Drula E."/>
            <person name="Lipzen A."/>
            <person name="Balint B."/>
            <person name="Henrissat B."/>
            <person name="Andreopoulos B."/>
            <person name="Martin F.M."/>
            <person name="Harder C.B."/>
            <person name="Rigling D."/>
            <person name="Ford K.L."/>
            <person name="Foster G.D."/>
            <person name="Pangilinan J."/>
            <person name="Papanicolaou A."/>
            <person name="Barry K."/>
            <person name="LaButti K."/>
            <person name="Viragh M."/>
            <person name="Koriabine M."/>
            <person name="Yan M."/>
            <person name="Riley R."/>
            <person name="Champramary S."/>
            <person name="Plett K.L."/>
            <person name="Tsai I.J."/>
            <person name="Slot J."/>
            <person name="Sipos G."/>
            <person name="Plett J."/>
            <person name="Nagy L.G."/>
            <person name="Grigoriev I.V."/>
        </authorList>
    </citation>
    <scope>NUCLEOTIDE SEQUENCE</scope>
    <source>
        <strain evidence="2">CCBAS 213</strain>
    </source>
</reference>
<dbReference type="Proteomes" id="UP001175211">
    <property type="component" value="Unassembled WGS sequence"/>
</dbReference>
<dbReference type="EMBL" id="JAUEPS010000001">
    <property type="protein sequence ID" value="KAK0469129.1"/>
    <property type="molecule type" value="Genomic_DNA"/>
</dbReference>
<keyword evidence="3" id="KW-1185">Reference proteome</keyword>
<evidence type="ECO:0000313" key="3">
    <source>
        <dbReference type="Proteomes" id="UP001175211"/>
    </source>
</evidence>